<dbReference type="InterPro" id="IPR000253">
    <property type="entry name" value="FHA_dom"/>
</dbReference>
<protein>
    <recommendedName>
        <fullName evidence="6">Zeaxanthin epoxidase, chloroplastic</fullName>
        <ecNumber evidence="5">1.14.15.21</ecNumber>
    </recommendedName>
</protein>
<evidence type="ECO:0000256" key="1">
    <source>
        <dbReference type="ARBA" id="ARBA00001974"/>
    </source>
</evidence>
<dbReference type="PANTHER" id="PTHR46496:SF1">
    <property type="entry name" value="ZEAXANTHIN EPOXIDASE, CHLOROPLASTIC"/>
    <property type="match status" value="1"/>
</dbReference>
<evidence type="ECO:0000256" key="6">
    <source>
        <dbReference type="ARBA" id="ARBA00015103"/>
    </source>
</evidence>
<dbReference type="GO" id="GO:0052662">
    <property type="term" value="F:zeaxanthin epoxidase activity"/>
    <property type="evidence" value="ECO:0007669"/>
    <property type="project" value="UniProtKB-EC"/>
</dbReference>
<dbReference type="SUPFAM" id="SSF49879">
    <property type="entry name" value="SMAD/FHA domain"/>
    <property type="match status" value="1"/>
</dbReference>
<keyword evidence="11" id="KW-0937">Abscisic acid biosynthesis</keyword>
<dbReference type="AlphaFoldDB" id="A0A2Z6LJ92"/>
<evidence type="ECO:0000256" key="9">
    <source>
        <dbReference type="ARBA" id="ARBA00022640"/>
    </source>
</evidence>
<keyword evidence="13" id="KW-0560">Oxidoreductase</keyword>
<dbReference type="GO" id="GO:0009507">
    <property type="term" value="C:chloroplast"/>
    <property type="evidence" value="ECO:0007669"/>
    <property type="project" value="UniProtKB-SubCell"/>
</dbReference>
<dbReference type="Pfam" id="PF01494">
    <property type="entry name" value="FAD_binding_3"/>
    <property type="match status" value="1"/>
</dbReference>
<dbReference type="InterPro" id="IPR002938">
    <property type="entry name" value="FAD-bd"/>
</dbReference>
<reference evidence="16" key="1">
    <citation type="journal article" date="2017" name="Front. Plant Sci.">
        <title>Climate Clever Clovers: New Paradigm to Reduce the Environmental Footprint of Ruminants by Breeding Low Methanogenic Forages Utilizing Haplotype Variation.</title>
        <authorList>
            <person name="Kaur P."/>
            <person name="Appels R."/>
            <person name="Bayer P.E."/>
            <person name="Keeble-Gagnere G."/>
            <person name="Wang J."/>
            <person name="Hirakawa H."/>
            <person name="Shirasawa K."/>
            <person name="Vercoe P."/>
            <person name="Stefanova K."/>
            <person name="Durmic Z."/>
            <person name="Nichols P."/>
            <person name="Revell C."/>
            <person name="Isobe S.N."/>
            <person name="Edwards D."/>
            <person name="Erskine W."/>
        </authorList>
    </citation>
    <scope>NUCLEOTIDE SEQUENCE [LARGE SCALE GENOMIC DNA]</scope>
    <source>
        <strain evidence="16">cv. Daliak</strain>
    </source>
</reference>
<keyword evidence="16" id="KW-1185">Reference proteome</keyword>
<keyword evidence="9" id="KW-0934">Plastid</keyword>
<dbReference type="PANTHER" id="PTHR46496">
    <property type="match status" value="1"/>
</dbReference>
<dbReference type="Pfam" id="PF00498">
    <property type="entry name" value="FHA"/>
    <property type="match status" value="1"/>
</dbReference>
<evidence type="ECO:0000256" key="7">
    <source>
        <dbReference type="ARBA" id="ARBA00022528"/>
    </source>
</evidence>
<proteinExistence type="predicted"/>
<keyword evidence="8" id="KW-0285">Flavoprotein</keyword>
<keyword evidence="12" id="KW-0809">Transit peptide</keyword>
<dbReference type="CDD" id="cd22702">
    <property type="entry name" value="FHA_ZEP-like"/>
    <property type="match status" value="1"/>
</dbReference>
<dbReference type="EC" id="1.14.15.21" evidence="5"/>
<dbReference type="EMBL" id="DF973170">
    <property type="protein sequence ID" value="GAU17345.1"/>
    <property type="molecule type" value="Genomic_DNA"/>
</dbReference>
<dbReference type="SMART" id="SM00240">
    <property type="entry name" value="FHA"/>
    <property type="match status" value="1"/>
</dbReference>
<evidence type="ECO:0000313" key="15">
    <source>
        <dbReference type="EMBL" id="GAU17345.1"/>
    </source>
</evidence>
<dbReference type="GO" id="GO:0009688">
    <property type="term" value="P:abscisic acid biosynthetic process"/>
    <property type="evidence" value="ECO:0007669"/>
    <property type="project" value="UniProtKB-UniPathway"/>
</dbReference>
<keyword evidence="7" id="KW-0150">Chloroplast</keyword>
<evidence type="ECO:0000313" key="16">
    <source>
        <dbReference type="Proteomes" id="UP000242715"/>
    </source>
</evidence>
<evidence type="ECO:0000256" key="5">
    <source>
        <dbReference type="ARBA" id="ARBA00012097"/>
    </source>
</evidence>
<dbReference type="SUPFAM" id="SSF51905">
    <property type="entry name" value="FAD/NAD(P)-binding domain"/>
    <property type="match status" value="1"/>
</dbReference>
<evidence type="ECO:0000256" key="13">
    <source>
        <dbReference type="ARBA" id="ARBA00023002"/>
    </source>
</evidence>
<evidence type="ECO:0000256" key="4">
    <source>
        <dbReference type="ARBA" id="ARBA00005134"/>
    </source>
</evidence>
<comment type="pathway">
    <text evidence="4">Plant hormone biosynthesis; abscisate biosynthesis.</text>
</comment>
<dbReference type="GO" id="GO:0071949">
    <property type="term" value="F:FAD binding"/>
    <property type="evidence" value="ECO:0007669"/>
    <property type="project" value="InterPro"/>
</dbReference>
<dbReference type="OrthoDB" id="687730at2759"/>
<evidence type="ECO:0000256" key="2">
    <source>
        <dbReference type="ARBA" id="ARBA00004229"/>
    </source>
</evidence>
<sequence>MAGKKERLLKIFEGWCDNATDLIVATEEEAILRRDIYDRMPTLTWGKGRVTLLGDSVHAMQPNMGQGGCMAIEDGYQLAWELDNAWQQSAKSGSTIDIDSSLKSYERERRLRVAIIHGMARMAAVMASKFKPYLGVALGPLEFLTKFRIQHPAIVGGNSKLEGRPLCCRLSDKASEQLQIWFEDDDALERTINGEWNLLPYGDETHLLKPICLSQDEMNPCIIGSMRQQEDYAGNLVTVPLPQVSQFHAQINYKDDAFFLTDLSSQHGTWITNNEGRRYKLPPNYPSRVRPSDVIEFGSHQASYRIKVTRSAPRVSQKEGTQILQKI</sequence>
<comment type="cofactor">
    <cofactor evidence="1">
        <name>FAD</name>
        <dbReference type="ChEBI" id="CHEBI:57692"/>
    </cofactor>
</comment>
<feature type="domain" description="FHA" evidence="14">
    <location>
        <begin position="221"/>
        <end position="276"/>
    </location>
</feature>
<gene>
    <name evidence="15" type="ORF">TSUD_232210</name>
</gene>
<evidence type="ECO:0000256" key="12">
    <source>
        <dbReference type="ARBA" id="ARBA00022946"/>
    </source>
</evidence>
<dbReference type="PROSITE" id="PS50006">
    <property type="entry name" value="FHA_DOMAIN"/>
    <property type="match status" value="1"/>
</dbReference>
<evidence type="ECO:0000256" key="11">
    <source>
        <dbReference type="ARBA" id="ARBA00022865"/>
    </source>
</evidence>
<dbReference type="PRINTS" id="PR00420">
    <property type="entry name" value="RNGMNOXGNASE"/>
</dbReference>
<evidence type="ECO:0000259" key="14">
    <source>
        <dbReference type="PROSITE" id="PS50006"/>
    </source>
</evidence>
<evidence type="ECO:0000256" key="8">
    <source>
        <dbReference type="ARBA" id="ARBA00022630"/>
    </source>
</evidence>
<organism evidence="15 16">
    <name type="scientific">Trifolium subterraneum</name>
    <name type="common">Subterranean clover</name>
    <dbReference type="NCBI Taxonomy" id="3900"/>
    <lineage>
        <taxon>Eukaryota</taxon>
        <taxon>Viridiplantae</taxon>
        <taxon>Streptophyta</taxon>
        <taxon>Embryophyta</taxon>
        <taxon>Tracheophyta</taxon>
        <taxon>Spermatophyta</taxon>
        <taxon>Magnoliopsida</taxon>
        <taxon>eudicotyledons</taxon>
        <taxon>Gunneridae</taxon>
        <taxon>Pentapetalae</taxon>
        <taxon>rosids</taxon>
        <taxon>fabids</taxon>
        <taxon>Fabales</taxon>
        <taxon>Fabaceae</taxon>
        <taxon>Papilionoideae</taxon>
        <taxon>50 kb inversion clade</taxon>
        <taxon>NPAAA clade</taxon>
        <taxon>Hologalegina</taxon>
        <taxon>IRL clade</taxon>
        <taxon>Trifolieae</taxon>
        <taxon>Trifolium</taxon>
    </lineage>
</organism>
<dbReference type="UniPathway" id="UPA00090"/>
<name>A0A2Z6LJ92_TRISU</name>
<evidence type="ECO:0000256" key="3">
    <source>
        <dbReference type="ARBA" id="ARBA00004972"/>
    </source>
</evidence>
<dbReference type="Proteomes" id="UP000242715">
    <property type="component" value="Unassembled WGS sequence"/>
</dbReference>
<keyword evidence="10" id="KW-0274">FAD</keyword>
<accession>A0A2Z6LJ92</accession>
<evidence type="ECO:0000256" key="10">
    <source>
        <dbReference type="ARBA" id="ARBA00022827"/>
    </source>
</evidence>
<comment type="pathway">
    <text evidence="3">Hormone biosynthesis.</text>
</comment>
<dbReference type="Gene3D" id="2.60.200.20">
    <property type="match status" value="1"/>
</dbReference>
<dbReference type="InterPro" id="IPR036188">
    <property type="entry name" value="FAD/NAD-bd_sf"/>
</dbReference>
<dbReference type="InterPro" id="IPR008984">
    <property type="entry name" value="SMAD_FHA_dom_sf"/>
</dbReference>
<comment type="subcellular location">
    <subcellularLocation>
        <location evidence="2">Plastid</location>
        <location evidence="2">Chloroplast</location>
    </subcellularLocation>
</comment>
<dbReference type="Gene3D" id="3.50.50.60">
    <property type="entry name" value="FAD/NAD(P)-binding domain"/>
    <property type="match status" value="1"/>
</dbReference>